<evidence type="ECO:0000256" key="4">
    <source>
        <dbReference type="ARBA" id="ARBA00022622"/>
    </source>
</evidence>
<evidence type="ECO:0000256" key="2">
    <source>
        <dbReference type="ARBA" id="ARBA00009748"/>
    </source>
</evidence>
<organism evidence="12 13">
    <name type="scientific">Mucuna pruriens</name>
    <name type="common">Velvet bean</name>
    <name type="synonym">Dolichos pruriens</name>
    <dbReference type="NCBI Taxonomy" id="157652"/>
    <lineage>
        <taxon>Eukaryota</taxon>
        <taxon>Viridiplantae</taxon>
        <taxon>Streptophyta</taxon>
        <taxon>Embryophyta</taxon>
        <taxon>Tracheophyta</taxon>
        <taxon>Spermatophyta</taxon>
        <taxon>Magnoliopsida</taxon>
        <taxon>eudicotyledons</taxon>
        <taxon>Gunneridae</taxon>
        <taxon>Pentapetalae</taxon>
        <taxon>rosids</taxon>
        <taxon>fabids</taxon>
        <taxon>Fabales</taxon>
        <taxon>Fabaceae</taxon>
        <taxon>Papilionoideae</taxon>
        <taxon>50 kb inversion clade</taxon>
        <taxon>NPAAA clade</taxon>
        <taxon>indigoferoid/millettioid clade</taxon>
        <taxon>Phaseoleae</taxon>
        <taxon>Mucuna</taxon>
    </lineage>
</organism>
<keyword evidence="8" id="KW-0449">Lipoprotein</keyword>
<keyword evidence="3" id="KW-1003">Cell membrane</keyword>
<evidence type="ECO:0000256" key="9">
    <source>
        <dbReference type="SAM" id="MobiDB-lite"/>
    </source>
</evidence>
<evidence type="ECO:0000256" key="10">
    <source>
        <dbReference type="SAM" id="Phobius"/>
    </source>
</evidence>
<dbReference type="InterPro" id="IPR016140">
    <property type="entry name" value="Bifunc_inhib/LTP/seed_store"/>
</dbReference>
<accession>A0A371E7U0</accession>
<keyword evidence="5" id="KW-0732">Signal</keyword>
<evidence type="ECO:0000256" key="6">
    <source>
        <dbReference type="ARBA" id="ARBA00023157"/>
    </source>
</evidence>
<evidence type="ECO:0000256" key="8">
    <source>
        <dbReference type="ARBA" id="ARBA00023288"/>
    </source>
</evidence>
<dbReference type="OrthoDB" id="1938537at2759"/>
<dbReference type="Proteomes" id="UP000257109">
    <property type="component" value="Unassembled WGS sequence"/>
</dbReference>
<feature type="compositionally biased region" description="Low complexity" evidence="9">
    <location>
        <begin position="193"/>
        <end position="208"/>
    </location>
</feature>
<dbReference type="FunFam" id="1.10.110.10:FF:000001">
    <property type="entry name" value="Bifunctional inhibitor/lipid-transfer protein/seed storage 2S albumin superfamily protein"/>
    <property type="match status" value="1"/>
</dbReference>
<dbReference type="PANTHER" id="PTHR33044">
    <property type="entry name" value="BIFUNCTIONAL INHIBITOR/LIPID-TRANSFER PROTEIN/SEED STORAGE 2S ALBUMIN SUPERFAMILY PROTEIN-RELATED"/>
    <property type="match status" value="1"/>
</dbReference>
<evidence type="ECO:0000256" key="7">
    <source>
        <dbReference type="ARBA" id="ARBA00023180"/>
    </source>
</evidence>
<evidence type="ECO:0000256" key="1">
    <source>
        <dbReference type="ARBA" id="ARBA00004609"/>
    </source>
</evidence>
<dbReference type="GO" id="GO:0098552">
    <property type="term" value="C:side of membrane"/>
    <property type="evidence" value="ECO:0007669"/>
    <property type="project" value="UniProtKB-KW"/>
</dbReference>
<keyword evidence="10" id="KW-1133">Transmembrane helix</keyword>
<keyword evidence="4" id="KW-0336">GPI-anchor</keyword>
<feature type="transmembrane region" description="Helical" evidence="10">
    <location>
        <begin position="57"/>
        <end position="76"/>
    </location>
</feature>
<dbReference type="AlphaFoldDB" id="A0A371E7U0"/>
<gene>
    <name evidence="12" type="primary">YLS3</name>
    <name evidence="12" type="ORF">CR513_59610</name>
</gene>
<comment type="subcellular location">
    <subcellularLocation>
        <location evidence="1">Cell membrane</location>
        <topology evidence="1">Lipid-anchor</topology>
        <topology evidence="1">GPI-anchor</topology>
    </subcellularLocation>
</comment>
<dbReference type="EMBL" id="QJKJ01015693">
    <property type="protein sequence ID" value="RDX62094.1"/>
    <property type="molecule type" value="Genomic_DNA"/>
</dbReference>
<dbReference type="InterPro" id="IPR043325">
    <property type="entry name" value="LTSS"/>
</dbReference>
<comment type="caution">
    <text evidence="12">The sequence shown here is derived from an EMBL/GenBank/DDBJ whole genome shotgun (WGS) entry which is preliminary data.</text>
</comment>
<feature type="transmembrane region" description="Helical" evidence="10">
    <location>
        <begin position="223"/>
        <end position="246"/>
    </location>
</feature>
<dbReference type="SUPFAM" id="SSF47699">
    <property type="entry name" value="Bifunctional inhibitor/lipid-transfer protein/seed storage 2S albumin"/>
    <property type="match status" value="1"/>
</dbReference>
<dbReference type="STRING" id="157652.A0A371E7U0"/>
<proteinExistence type="inferred from homology"/>
<dbReference type="GO" id="GO:0005886">
    <property type="term" value="C:plasma membrane"/>
    <property type="evidence" value="ECO:0007669"/>
    <property type="project" value="UniProtKB-SubCell"/>
</dbReference>
<keyword evidence="10" id="KW-0812">Transmembrane</keyword>
<evidence type="ECO:0000259" key="11">
    <source>
        <dbReference type="SMART" id="SM00499"/>
    </source>
</evidence>
<dbReference type="InterPro" id="IPR036312">
    <property type="entry name" value="Bifun_inhib/LTP/seed_sf"/>
</dbReference>
<protein>
    <submittedName>
        <fullName evidence="12">Protein YLS3</fullName>
    </submittedName>
</protein>
<dbReference type="CDD" id="cd00010">
    <property type="entry name" value="AAI_LTSS"/>
    <property type="match status" value="1"/>
</dbReference>
<feature type="domain" description="Bifunctional inhibitor/plant lipid transfer protein/seed storage helical" evidence="11">
    <location>
        <begin position="87"/>
        <end position="165"/>
    </location>
</feature>
<evidence type="ECO:0000256" key="3">
    <source>
        <dbReference type="ARBA" id="ARBA00022475"/>
    </source>
</evidence>
<reference evidence="12" key="1">
    <citation type="submission" date="2018-05" db="EMBL/GenBank/DDBJ databases">
        <title>Draft genome of Mucuna pruriens seed.</title>
        <authorList>
            <person name="Nnadi N.E."/>
            <person name="Vos R."/>
            <person name="Hasami M.H."/>
            <person name="Devisetty U.K."/>
            <person name="Aguiy J.C."/>
        </authorList>
    </citation>
    <scope>NUCLEOTIDE SEQUENCE [LARGE SCALE GENOMIC DNA]</scope>
    <source>
        <strain evidence="12">JCA_2017</strain>
    </source>
</reference>
<evidence type="ECO:0000313" key="12">
    <source>
        <dbReference type="EMBL" id="RDX62094.1"/>
    </source>
</evidence>
<name>A0A371E7U0_MUCPR</name>
<keyword evidence="10" id="KW-0472">Membrane</keyword>
<evidence type="ECO:0000256" key="5">
    <source>
        <dbReference type="ARBA" id="ARBA00022729"/>
    </source>
</evidence>
<dbReference type="Pfam" id="PF14368">
    <property type="entry name" value="LTP_2"/>
    <property type="match status" value="1"/>
</dbReference>
<dbReference type="SMART" id="SM00499">
    <property type="entry name" value="AAI"/>
    <property type="match status" value="1"/>
</dbReference>
<keyword evidence="6" id="KW-1015">Disulfide bond</keyword>
<keyword evidence="13" id="KW-1185">Reference proteome</keyword>
<sequence>MEWYRYFRREKKSIGNVLDLIELKAIGKLNKVGSEKQGTKKRREKERLGKVMGSKGAMNLSLSSAMTILVLLVGFANSDITQDKTECTDKLLALASCLPYVSNSDSKAPTLDCCSGLKQVIDKSKRCLCILIKDRDDPSLGLKINVTLALNLPNSCDSPTNITQCVDLLHLAPNSPDAKVFEGFQKDLNKKNTSTPAPTGSSASAKGTNTDANKSGGGWGKRWLVAEVVCGILPFVLLAHLFLFLCAHPRLSVINFPTNGNIERDPLLLFIDN</sequence>
<feature type="region of interest" description="Disordered" evidence="9">
    <location>
        <begin position="189"/>
        <end position="216"/>
    </location>
</feature>
<dbReference type="Gene3D" id="1.10.110.10">
    <property type="entry name" value="Plant lipid-transfer and hydrophobic proteins"/>
    <property type="match status" value="1"/>
</dbReference>
<feature type="non-terminal residue" evidence="12">
    <location>
        <position position="1"/>
    </location>
</feature>
<evidence type="ECO:0000313" key="13">
    <source>
        <dbReference type="Proteomes" id="UP000257109"/>
    </source>
</evidence>
<comment type="similarity">
    <text evidence="2">Belongs to the plant LTP family.</text>
</comment>
<keyword evidence="7" id="KW-0325">Glycoprotein</keyword>